<dbReference type="AlphaFoldDB" id="A0A1A6XWN6"/>
<evidence type="ECO:0000313" key="3">
    <source>
        <dbReference type="Proteomes" id="UP000092256"/>
    </source>
</evidence>
<name>A0A1A6XWN6_STEMA</name>
<gene>
    <name evidence="2" type="ORF">A9K58_08450</name>
</gene>
<dbReference type="Proteomes" id="UP000092256">
    <property type="component" value="Unassembled WGS sequence"/>
</dbReference>
<evidence type="ECO:0000256" key="1">
    <source>
        <dbReference type="SAM" id="Phobius"/>
    </source>
</evidence>
<feature type="transmembrane region" description="Helical" evidence="1">
    <location>
        <begin position="32"/>
        <end position="50"/>
    </location>
</feature>
<accession>A0A1A6XWN6</accession>
<keyword evidence="1" id="KW-1133">Transmembrane helix</keyword>
<organism evidence="2 3">
    <name type="scientific">Stenotrophomonas maltophilia</name>
    <name type="common">Pseudomonas maltophilia</name>
    <name type="synonym">Xanthomonas maltophilia</name>
    <dbReference type="NCBI Taxonomy" id="40324"/>
    <lineage>
        <taxon>Bacteria</taxon>
        <taxon>Pseudomonadati</taxon>
        <taxon>Pseudomonadota</taxon>
        <taxon>Gammaproteobacteria</taxon>
        <taxon>Lysobacterales</taxon>
        <taxon>Lysobacteraceae</taxon>
        <taxon>Stenotrophomonas</taxon>
        <taxon>Stenotrophomonas maltophilia group</taxon>
    </lineage>
</organism>
<keyword evidence="1" id="KW-0812">Transmembrane</keyword>
<keyword evidence="1" id="KW-0472">Membrane</keyword>
<dbReference type="EMBL" id="LYVJ01000005">
    <property type="protein sequence ID" value="OBU67987.1"/>
    <property type="molecule type" value="Genomic_DNA"/>
</dbReference>
<evidence type="ECO:0008006" key="4">
    <source>
        <dbReference type="Google" id="ProtNLM"/>
    </source>
</evidence>
<feature type="transmembrane region" description="Helical" evidence="1">
    <location>
        <begin position="56"/>
        <end position="79"/>
    </location>
</feature>
<sequence>MDDEMTCPMCMGRVPRGAIVCRGCKARIEYGIPSWVATLVLVCSIAFGLWSGAVLAWWIGLVGGLVLFLLCSVGLQHLFRNRVVFRLRY</sequence>
<proteinExistence type="predicted"/>
<protein>
    <recommendedName>
        <fullName evidence="4">Transmembrane protein</fullName>
    </recommendedName>
</protein>
<evidence type="ECO:0000313" key="2">
    <source>
        <dbReference type="EMBL" id="OBU67987.1"/>
    </source>
</evidence>
<comment type="caution">
    <text evidence="2">The sequence shown here is derived from an EMBL/GenBank/DDBJ whole genome shotgun (WGS) entry which is preliminary data.</text>
</comment>
<reference evidence="2 3" key="1">
    <citation type="submission" date="2016-05" db="EMBL/GenBank/DDBJ databases">
        <title>Draft Genome Sequences of Stenotrophomonas maltophilia Strains Sm32COP, Sm41DVV, Sm46PAILV, SmF3, SmF22, SmSOFb1 and SmCVFa1, Isolated from Different Manures, in France.</title>
        <authorList>
            <person name="Nazaret S."/>
            <person name="Bodilis J."/>
        </authorList>
    </citation>
    <scope>NUCLEOTIDE SEQUENCE [LARGE SCALE GENOMIC DNA]</scope>
    <source>
        <strain evidence="2 3">Sm46PAILV</strain>
    </source>
</reference>